<feature type="domain" description="RNase H type-1" evidence="9">
    <location>
        <begin position="137"/>
        <end position="283"/>
    </location>
</feature>
<evidence type="ECO:0000256" key="6">
    <source>
        <dbReference type="ARBA" id="ARBA00022759"/>
    </source>
</evidence>
<dbReference type="GO" id="GO:0043137">
    <property type="term" value="P:DNA replication, removal of RNA primer"/>
    <property type="evidence" value="ECO:0007669"/>
    <property type="project" value="TreeGrafter"/>
</dbReference>
<dbReference type="SUPFAM" id="SSF53098">
    <property type="entry name" value="Ribonuclease H-like"/>
    <property type="match status" value="1"/>
</dbReference>
<evidence type="ECO:0000256" key="7">
    <source>
        <dbReference type="ARBA" id="ARBA00022801"/>
    </source>
</evidence>
<evidence type="ECO:0000256" key="2">
    <source>
        <dbReference type="ARBA" id="ARBA00005300"/>
    </source>
</evidence>
<dbReference type="CDD" id="cd09280">
    <property type="entry name" value="RNase_HI_eukaryote_like"/>
    <property type="match status" value="1"/>
</dbReference>
<dbReference type="FunFam" id="3.30.420.10:FF:000115">
    <property type="entry name" value="Ribonuclease H"/>
    <property type="match status" value="1"/>
</dbReference>
<keyword evidence="7" id="KW-0378">Hydrolase</keyword>
<evidence type="ECO:0000256" key="3">
    <source>
        <dbReference type="ARBA" id="ARBA00012180"/>
    </source>
</evidence>
<comment type="caution">
    <text evidence="10">The sequence shown here is derived from an EMBL/GenBank/DDBJ whole genome shotgun (WGS) entry which is preliminary data.</text>
</comment>
<dbReference type="AlphaFoldDB" id="A0AAV4BY73"/>
<keyword evidence="6" id="KW-0255">Endonuclease</keyword>
<proteinExistence type="inferred from homology"/>
<sequence>MAKDECYLHHWSSISKVADESKLVEELRVGLRGRSGSGSFSSLPASNGNPLPINTTLAALNSKVEWLYGAMHELNAKVVTILETVTRLESAVPTSTAPGAKRYFTRQSSISEGEREGKRFKRNEIVTSAFSGPEFNEQDGVHVYTDGGCFDNGKNGSRAGIGVYWGYNDPDNVSERLTGRPTNIRAEIHAAATAVRIAKRRGIKKLIVHTDSQFLINGITKWIIGWKKNGWKCTTGKPVINKDDFEAIDNQLSNISVKWVHVKSHSGDFGNEEADNLAKQGAKKPESS</sequence>
<dbReference type="EC" id="3.1.26.4" evidence="3"/>
<accession>A0AAV4BY73</accession>
<protein>
    <recommendedName>
        <fullName evidence="3">ribonuclease H</fullName>
        <ecNumber evidence="3">3.1.26.4</ecNumber>
    </recommendedName>
</protein>
<feature type="region of interest" description="Disordered" evidence="8">
    <location>
        <begin position="268"/>
        <end position="288"/>
    </location>
</feature>
<name>A0AAV4BY73_9GAST</name>
<dbReference type="InterPro" id="IPR012337">
    <property type="entry name" value="RNaseH-like_sf"/>
</dbReference>
<evidence type="ECO:0000256" key="1">
    <source>
        <dbReference type="ARBA" id="ARBA00000077"/>
    </source>
</evidence>
<dbReference type="EMBL" id="BLXT01005724">
    <property type="protein sequence ID" value="GFO25174.1"/>
    <property type="molecule type" value="Genomic_DNA"/>
</dbReference>
<dbReference type="GO" id="GO:0004523">
    <property type="term" value="F:RNA-DNA hybrid ribonuclease activity"/>
    <property type="evidence" value="ECO:0007669"/>
    <property type="project" value="UniProtKB-EC"/>
</dbReference>
<dbReference type="InterPro" id="IPR050092">
    <property type="entry name" value="RNase_H"/>
</dbReference>
<evidence type="ECO:0000256" key="5">
    <source>
        <dbReference type="ARBA" id="ARBA00022723"/>
    </source>
</evidence>
<evidence type="ECO:0000256" key="4">
    <source>
        <dbReference type="ARBA" id="ARBA00022722"/>
    </source>
</evidence>
<organism evidence="10 11">
    <name type="scientific">Plakobranchus ocellatus</name>
    <dbReference type="NCBI Taxonomy" id="259542"/>
    <lineage>
        <taxon>Eukaryota</taxon>
        <taxon>Metazoa</taxon>
        <taxon>Spiralia</taxon>
        <taxon>Lophotrochozoa</taxon>
        <taxon>Mollusca</taxon>
        <taxon>Gastropoda</taxon>
        <taxon>Heterobranchia</taxon>
        <taxon>Euthyneura</taxon>
        <taxon>Panpulmonata</taxon>
        <taxon>Sacoglossa</taxon>
        <taxon>Placobranchoidea</taxon>
        <taxon>Plakobranchidae</taxon>
        <taxon>Plakobranchus</taxon>
    </lineage>
</organism>
<dbReference type="GO" id="GO:0046872">
    <property type="term" value="F:metal ion binding"/>
    <property type="evidence" value="ECO:0007669"/>
    <property type="project" value="UniProtKB-KW"/>
</dbReference>
<keyword evidence="5" id="KW-0479">Metal-binding</keyword>
<gene>
    <name evidence="10" type="ORF">PoB_005167900</name>
</gene>
<dbReference type="Pfam" id="PF00075">
    <property type="entry name" value="RNase_H"/>
    <property type="match status" value="1"/>
</dbReference>
<comment type="catalytic activity">
    <reaction evidence="1">
        <text>Endonucleolytic cleavage to 5'-phosphomonoester.</text>
        <dbReference type="EC" id="3.1.26.4"/>
    </reaction>
</comment>
<evidence type="ECO:0000259" key="9">
    <source>
        <dbReference type="PROSITE" id="PS50879"/>
    </source>
</evidence>
<evidence type="ECO:0000256" key="8">
    <source>
        <dbReference type="SAM" id="MobiDB-lite"/>
    </source>
</evidence>
<dbReference type="Gene3D" id="3.30.420.10">
    <property type="entry name" value="Ribonuclease H-like superfamily/Ribonuclease H"/>
    <property type="match status" value="1"/>
</dbReference>
<dbReference type="PANTHER" id="PTHR10642">
    <property type="entry name" value="RIBONUCLEASE H1"/>
    <property type="match status" value="1"/>
</dbReference>
<evidence type="ECO:0000313" key="10">
    <source>
        <dbReference type="EMBL" id="GFO25174.1"/>
    </source>
</evidence>
<dbReference type="PANTHER" id="PTHR10642:SF26">
    <property type="entry name" value="RIBONUCLEASE H1"/>
    <property type="match status" value="1"/>
</dbReference>
<keyword evidence="11" id="KW-1185">Reference proteome</keyword>
<dbReference type="Proteomes" id="UP000735302">
    <property type="component" value="Unassembled WGS sequence"/>
</dbReference>
<evidence type="ECO:0000313" key="11">
    <source>
        <dbReference type="Proteomes" id="UP000735302"/>
    </source>
</evidence>
<comment type="similarity">
    <text evidence="2">Belongs to the RNase H family.</text>
</comment>
<dbReference type="PROSITE" id="PS50879">
    <property type="entry name" value="RNASE_H_1"/>
    <property type="match status" value="1"/>
</dbReference>
<dbReference type="InterPro" id="IPR036397">
    <property type="entry name" value="RNaseH_sf"/>
</dbReference>
<dbReference type="InterPro" id="IPR002156">
    <property type="entry name" value="RNaseH_domain"/>
</dbReference>
<dbReference type="GO" id="GO:0003676">
    <property type="term" value="F:nucleic acid binding"/>
    <property type="evidence" value="ECO:0007669"/>
    <property type="project" value="InterPro"/>
</dbReference>
<keyword evidence="4" id="KW-0540">Nuclease</keyword>
<reference evidence="10 11" key="1">
    <citation type="journal article" date="2021" name="Elife">
        <title>Chloroplast acquisition without the gene transfer in kleptoplastic sea slugs, Plakobranchus ocellatus.</title>
        <authorList>
            <person name="Maeda T."/>
            <person name="Takahashi S."/>
            <person name="Yoshida T."/>
            <person name="Shimamura S."/>
            <person name="Takaki Y."/>
            <person name="Nagai Y."/>
            <person name="Toyoda A."/>
            <person name="Suzuki Y."/>
            <person name="Arimoto A."/>
            <person name="Ishii H."/>
            <person name="Satoh N."/>
            <person name="Nishiyama T."/>
            <person name="Hasebe M."/>
            <person name="Maruyama T."/>
            <person name="Minagawa J."/>
            <person name="Obokata J."/>
            <person name="Shigenobu S."/>
        </authorList>
    </citation>
    <scope>NUCLEOTIDE SEQUENCE [LARGE SCALE GENOMIC DNA]</scope>
</reference>